<gene>
    <name evidence="2" type="ORF">ACFPPC_16420</name>
</gene>
<keyword evidence="1" id="KW-1133">Transmembrane helix</keyword>
<keyword evidence="1" id="KW-0812">Transmembrane</keyword>
<reference evidence="3" key="1">
    <citation type="journal article" date="2019" name="Int. J. Syst. Evol. Microbiol.">
        <title>The Global Catalogue of Microorganisms (GCM) 10K type strain sequencing project: providing services to taxonomists for standard genome sequencing and annotation.</title>
        <authorList>
            <consortium name="The Broad Institute Genomics Platform"/>
            <consortium name="The Broad Institute Genome Sequencing Center for Infectious Disease"/>
            <person name="Wu L."/>
            <person name="Ma J."/>
        </authorList>
    </citation>
    <scope>NUCLEOTIDE SEQUENCE [LARGE SCALE GENOMIC DNA]</scope>
    <source>
        <strain evidence="3">CGMCC 1.16326</strain>
    </source>
</reference>
<sequence length="70" mass="7767">MEAFIGIPLILAFISAGMALLIAALWFSLAHFFHLPSIDQDTFMAIWLGIWSLSCIAVLTAFVIDEIRGR</sequence>
<evidence type="ECO:0000313" key="3">
    <source>
        <dbReference type="Proteomes" id="UP001596104"/>
    </source>
</evidence>
<organism evidence="2 3">
    <name type="scientific">Bosea vestrisii</name>
    <dbReference type="NCBI Taxonomy" id="151416"/>
    <lineage>
        <taxon>Bacteria</taxon>
        <taxon>Pseudomonadati</taxon>
        <taxon>Pseudomonadota</taxon>
        <taxon>Alphaproteobacteria</taxon>
        <taxon>Hyphomicrobiales</taxon>
        <taxon>Boseaceae</taxon>
        <taxon>Bosea</taxon>
    </lineage>
</organism>
<dbReference type="Proteomes" id="UP001596104">
    <property type="component" value="Unassembled WGS sequence"/>
</dbReference>
<name>A0ABW0HAX6_9HYPH</name>
<dbReference type="EMBL" id="JBHSLV010000028">
    <property type="protein sequence ID" value="MFC5394226.1"/>
    <property type="molecule type" value="Genomic_DNA"/>
</dbReference>
<feature type="transmembrane region" description="Helical" evidence="1">
    <location>
        <begin position="45"/>
        <end position="64"/>
    </location>
</feature>
<keyword evidence="3" id="KW-1185">Reference proteome</keyword>
<proteinExistence type="predicted"/>
<protein>
    <submittedName>
        <fullName evidence="2">Uncharacterized protein</fullName>
    </submittedName>
</protein>
<keyword evidence="1" id="KW-0472">Membrane</keyword>
<evidence type="ECO:0000313" key="2">
    <source>
        <dbReference type="EMBL" id="MFC5394226.1"/>
    </source>
</evidence>
<dbReference type="RefSeq" id="WP_377009412.1">
    <property type="nucleotide sequence ID" value="NZ_JBHSLV010000028.1"/>
</dbReference>
<comment type="caution">
    <text evidence="2">The sequence shown here is derived from an EMBL/GenBank/DDBJ whole genome shotgun (WGS) entry which is preliminary data.</text>
</comment>
<feature type="transmembrane region" description="Helical" evidence="1">
    <location>
        <begin position="7"/>
        <end position="33"/>
    </location>
</feature>
<accession>A0ABW0HAX6</accession>
<evidence type="ECO:0000256" key="1">
    <source>
        <dbReference type="SAM" id="Phobius"/>
    </source>
</evidence>